<evidence type="ECO:0000256" key="1">
    <source>
        <dbReference type="SAM" id="Phobius"/>
    </source>
</evidence>
<dbReference type="Pfam" id="PF00561">
    <property type="entry name" value="Abhydrolase_1"/>
    <property type="match status" value="1"/>
</dbReference>
<dbReference type="GO" id="GO:0016787">
    <property type="term" value="F:hydrolase activity"/>
    <property type="evidence" value="ECO:0007669"/>
    <property type="project" value="UniProtKB-KW"/>
</dbReference>
<gene>
    <name evidence="3" type="ORF">GCM10007096_01010</name>
</gene>
<evidence type="ECO:0000313" key="3">
    <source>
        <dbReference type="EMBL" id="GGH73612.1"/>
    </source>
</evidence>
<protein>
    <submittedName>
        <fullName evidence="3">Alpha/beta hydrolase</fullName>
    </submittedName>
</protein>
<dbReference type="PANTHER" id="PTHR43798:SF33">
    <property type="entry name" value="HYDROLASE, PUTATIVE (AFU_ORTHOLOGUE AFUA_2G14860)-RELATED"/>
    <property type="match status" value="1"/>
</dbReference>
<keyword evidence="1" id="KW-0812">Transmembrane</keyword>
<dbReference type="AlphaFoldDB" id="A0A8J2ZSE0"/>
<keyword evidence="1" id="KW-0472">Membrane</keyword>
<feature type="transmembrane region" description="Helical" evidence="1">
    <location>
        <begin position="20"/>
        <end position="38"/>
    </location>
</feature>
<evidence type="ECO:0000313" key="4">
    <source>
        <dbReference type="Proteomes" id="UP000656813"/>
    </source>
</evidence>
<organism evidence="3 4">
    <name type="scientific">Pullulanibacillus pueri</name>
    <dbReference type="NCBI Taxonomy" id="1437324"/>
    <lineage>
        <taxon>Bacteria</taxon>
        <taxon>Bacillati</taxon>
        <taxon>Bacillota</taxon>
        <taxon>Bacilli</taxon>
        <taxon>Bacillales</taxon>
        <taxon>Sporolactobacillaceae</taxon>
        <taxon>Pullulanibacillus</taxon>
    </lineage>
</organism>
<dbReference type="RefSeq" id="WP_229745330.1">
    <property type="nucleotide sequence ID" value="NZ_BMFV01000001.1"/>
</dbReference>
<dbReference type="InterPro" id="IPR000073">
    <property type="entry name" value="AB_hydrolase_1"/>
</dbReference>
<dbReference type="GO" id="GO:0016020">
    <property type="term" value="C:membrane"/>
    <property type="evidence" value="ECO:0007669"/>
    <property type="project" value="TreeGrafter"/>
</dbReference>
<keyword evidence="1" id="KW-1133">Transmembrane helix</keyword>
<dbReference type="SUPFAM" id="SSF53474">
    <property type="entry name" value="alpha/beta-Hydrolases"/>
    <property type="match status" value="1"/>
</dbReference>
<keyword evidence="3" id="KW-0378">Hydrolase</keyword>
<feature type="domain" description="AB hydrolase-1" evidence="2">
    <location>
        <begin position="76"/>
        <end position="227"/>
    </location>
</feature>
<dbReference type="InterPro" id="IPR029058">
    <property type="entry name" value="AB_hydrolase_fold"/>
</dbReference>
<name>A0A8J2ZSE0_9BACL</name>
<reference evidence="3" key="1">
    <citation type="journal article" date="2014" name="Int. J. Syst. Evol. Microbiol.">
        <title>Complete genome sequence of Corynebacterium casei LMG S-19264T (=DSM 44701T), isolated from a smear-ripened cheese.</title>
        <authorList>
            <consortium name="US DOE Joint Genome Institute (JGI-PGF)"/>
            <person name="Walter F."/>
            <person name="Albersmeier A."/>
            <person name="Kalinowski J."/>
            <person name="Ruckert C."/>
        </authorList>
    </citation>
    <scope>NUCLEOTIDE SEQUENCE</scope>
    <source>
        <strain evidence="3">CGMCC 1.12777</strain>
    </source>
</reference>
<accession>A0A8J2ZSE0</accession>
<comment type="caution">
    <text evidence="3">The sequence shown here is derived from an EMBL/GenBank/DDBJ whole genome shotgun (WGS) entry which is preliminary data.</text>
</comment>
<dbReference type="PANTHER" id="PTHR43798">
    <property type="entry name" value="MONOACYLGLYCEROL LIPASE"/>
    <property type="match status" value="1"/>
</dbReference>
<dbReference type="EMBL" id="BMFV01000001">
    <property type="protein sequence ID" value="GGH73612.1"/>
    <property type="molecule type" value="Genomic_DNA"/>
</dbReference>
<dbReference type="Proteomes" id="UP000656813">
    <property type="component" value="Unassembled WGS sequence"/>
</dbReference>
<reference evidence="3" key="2">
    <citation type="submission" date="2020-09" db="EMBL/GenBank/DDBJ databases">
        <authorList>
            <person name="Sun Q."/>
            <person name="Zhou Y."/>
        </authorList>
    </citation>
    <scope>NUCLEOTIDE SEQUENCE</scope>
    <source>
        <strain evidence="3">CGMCC 1.12777</strain>
    </source>
</reference>
<dbReference type="InterPro" id="IPR050266">
    <property type="entry name" value="AB_hydrolase_sf"/>
</dbReference>
<dbReference type="Gene3D" id="3.40.50.1820">
    <property type="entry name" value="alpha/beta hydrolase"/>
    <property type="match status" value="1"/>
</dbReference>
<keyword evidence="4" id="KW-1185">Reference proteome</keyword>
<proteinExistence type="predicted"/>
<sequence length="334" mass="37008">MAEQSKGKAIMRKTLKISSLVLAVIIGILLIAVLISFINHKVKLNQESELFKPLGKMVTVDGHSMSVYTGGKGKTTLVFLAGGGTASPILDFKSLYSRLSDSYRIAVPERIGYGFSDVADTPRDIDTVLDETRKALKLAGEKPPYILFPHSMSGLEAEYWAQKYPNEVSAIVGLDPAVPAAYGNIQMPKTTFVFDLFSLGAKMGVTRFIPSMINSEPAIKGGTLTNHEKDIYKAVFYRRTETKPMINELESVKANAQKVNEMPPPQVPMLFFTSNGAGTGIAREEWQHYQKDYLSKVNNSQQILLDCGHYVQDFKYETIATHSKIFINSLVKVK</sequence>
<evidence type="ECO:0000259" key="2">
    <source>
        <dbReference type="Pfam" id="PF00561"/>
    </source>
</evidence>